<feature type="transmembrane region" description="Helical" evidence="1">
    <location>
        <begin position="44"/>
        <end position="67"/>
    </location>
</feature>
<reference evidence="3" key="1">
    <citation type="journal article" date="2019" name="Int. J. Syst. Evol. Microbiol.">
        <title>The Global Catalogue of Microorganisms (GCM) 10K type strain sequencing project: providing services to taxonomists for standard genome sequencing and annotation.</title>
        <authorList>
            <consortium name="The Broad Institute Genomics Platform"/>
            <consortium name="The Broad Institute Genome Sequencing Center for Infectious Disease"/>
            <person name="Wu L."/>
            <person name="Ma J."/>
        </authorList>
    </citation>
    <scope>NUCLEOTIDE SEQUENCE [LARGE SCALE GENOMIC DNA]</scope>
    <source>
        <strain evidence="3">JCM 18204</strain>
    </source>
</reference>
<keyword evidence="1" id="KW-1133">Transmembrane helix</keyword>
<gene>
    <name evidence="2" type="ORF">GCM10023307_09270</name>
</gene>
<keyword evidence="1" id="KW-0812">Transmembrane</keyword>
<sequence length="294" mass="32475">MNSPPKPISYLRAWLTSQSNVMTLLGGGLAAAVASIPAGGAGALGALVVLGAVQTLLALVIPDLPSFRSKVERQSRRAAIDQRRAQLQQEIFSLHGGMQRVLAMPMWQKYQAIAERSNVLYRIAGEAQSQLSYEDAERVDKASVDYLAMWLAQVTIQERLRSGEEATLDRRLREAERSLGEVDENDPRYRHLKMAYDDYLAIKLRHDKLVARRMSIEAALVSLPDQVEEIYQMVVASPYSSVLGSKLGESLSRLQLEEDIELDLSQNDLDSGYFKTGAAGAQARAARQSARTAK</sequence>
<accession>A0ABP9AWW7</accession>
<keyword evidence="1" id="KW-0472">Membrane</keyword>
<evidence type="ECO:0000256" key="1">
    <source>
        <dbReference type="SAM" id="Phobius"/>
    </source>
</evidence>
<dbReference type="Proteomes" id="UP001499959">
    <property type="component" value="Unassembled WGS sequence"/>
</dbReference>
<comment type="caution">
    <text evidence="2">The sequence shown here is derived from an EMBL/GenBank/DDBJ whole genome shotgun (WGS) entry which is preliminary data.</text>
</comment>
<name>A0ABP9AWW7_9GAMM</name>
<proteinExistence type="predicted"/>
<protein>
    <submittedName>
        <fullName evidence="2">Uncharacterized protein</fullName>
    </submittedName>
</protein>
<feature type="transmembrane region" description="Helical" evidence="1">
    <location>
        <begin position="21"/>
        <end position="38"/>
    </location>
</feature>
<evidence type="ECO:0000313" key="3">
    <source>
        <dbReference type="Proteomes" id="UP001499959"/>
    </source>
</evidence>
<keyword evidence="3" id="KW-1185">Reference proteome</keyword>
<evidence type="ECO:0000313" key="2">
    <source>
        <dbReference type="EMBL" id="GAA4786558.1"/>
    </source>
</evidence>
<dbReference type="RefSeq" id="WP_345302133.1">
    <property type="nucleotide sequence ID" value="NZ_BAABJE010000002.1"/>
</dbReference>
<organism evidence="2 3">
    <name type="scientific">Lysobacter hankyongensis</name>
    <dbReference type="NCBI Taxonomy" id="1176535"/>
    <lineage>
        <taxon>Bacteria</taxon>
        <taxon>Pseudomonadati</taxon>
        <taxon>Pseudomonadota</taxon>
        <taxon>Gammaproteobacteria</taxon>
        <taxon>Lysobacterales</taxon>
        <taxon>Lysobacteraceae</taxon>
        <taxon>Lysobacter</taxon>
    </lineage>
</organism>
<dbReference type="EMBL" id="BAABJE010000002">
    <property type="protein sequence ID" value="GAA4786558.1"/>
    <property type="molecule type" value="Genomic_DNA"/>
</dbReference>